<evidence type="ECO:0000313" key="2">
    <source>
        <dbReference type="EMBL" id="GAA0156396.1"/>
    </source>
</evidence>
<dbReference type="Proteomes" id="UP001454036">
    <property type="component" value="Unassembled WGS sequence"/>
</dbReference>
<sequence>MSYNRVNLSSDDSDSQSYSIDTPANQELVDESQTATPVEIALLEEVTSACEAIHATKVGPHEEEKVEDPCKGSESPCFQRCCPKDKDANSKGKEKQSRVPKAWVPVEKTDRPKFPPADDTFAALKKLRKIFRHKLHWKIFCEEGVLIGADLIYDREFDLSGDPIPWGIQLTL</sequence>
<name>A0AAV3Q0B2_LITER</name>
<evidence type="ECO:0000256" key="1">
    <source>
        <dbReference type="SAM" id="MobiDB-lite"/>
    </source>
</evidence>
<accession>A0AAV3Q0B2</accession>
<reference evidence="2 3" key="1">
    <citation type="submission" date="2024-01" db="EMBL/GenBank/DDBJ databases">
        <title>The complete chloroplast genome sequence of Lithospermum erythrorhizon: insights into the phylogenetic relationship among Boraginaceae species and the maternal lineages of purple gromwells.</title>
        <authorList>
            <person name="Okada T."/>
            <person name="Watanabe K."/>
        </authorList>
    </citation>
    <scope>NUCLEOTIDE SEQUENCE [LARGE SCALE GENOMIC DNA]</scope>
</reference>
<feature type="region of interest" description="Disordered" evidence="1">
    <location>
        <begin position="1"/>
        <end position="33"/>
    </location>
</feature>
<gene>
    <name evidence="2" type="ORF">LIER_13907</name>
</gene>
<protein>
    <submittedName>
        <fullName evidence="2">Uncharacterized protein</fullName>
    </submittedName>
</protein>
<dbReference type="EMBL" id="BAABME010002853">
    <property type="protein sequence ID" value="GAA0156396.1"/>
    <property type="molecule type" value="Genomic_DNA"/>
</dbReference>
<comment type="caution">
    <text evidence="2">The sequence shown here is derived from an EMBL/GenBank/DDBJ whole genome shotgun (WGS) entry which is preliminary data.</text>
</comment>
<organism evidence="2 3">
    <name type="scientific">Lithospermum erythrorhizon</name>
    <name type="common">Purple gromwell</name>
    <name type="synonym">Lithospermum officinale var. erythrorhizon</name>
    <dbReference type="NCBI Taxonomy" id="34254"/>
    <lineage>
        <taxon>Eukaryota</taxon>
        <taxon>Viridiplantae</taxon>
        <taxon>Streptophyta</taxon>
        <taxon>Embryophyta</taxon>
        <taxon>Tracheophyta</taxon>
        <taxon>Spermatophyta</taxon>
        <taxon>Magnoliopsida</taxon>
        <taxon>eudicotyledons</taxon>
        <taxon>Gunneridae</taxon>
        <taxon>Pentapetalae</taxon>
        <taxon>asterids</taxon>
        <taxon>lamiids</taxon>
        <taxon>Boraginales</taxon>
        <taxon>Boraginaceae</taxon>
        <taxon>Boraginoideae</taxon>
        <taxon>Lithospermeae</taxon>
        <taxon>Lithospermum</taxon>
    </lineage>
</organism>
<proteinExistence type="predicted"/>
<keyword evidence="3" id="KW-1185">Reference proteome</keyword>
<dbReference type="AlphaFoldDB" id="A0AAV3Q0B2"/>
<evidence type="ECO:0000313" key="3">
    <source>
        <dbReference type="Proteomes" id="UP001454036"/>
    </source>
</evidence>